<dbReference type="Gene3D" id="3.40.50.300">
    <property type="entry name" value="P-loop containing nucleotide triphosphate hydrolases"/>
    <property type="match status" value="1"/>
</dbReference>
<dbReference type="GO" id="GO:0005634">
    <property type="term" value="C:nucleus"/>
    <property type="evidence" value="ECO:0007669"/>
    <property type="project" value="TreeGrafter"/>
</dbReference>
<dbReference type="PANTHER" id="PTHR11472">
    <property type="entry name" value="DNA REPAIR DEAD HELICASE RAD3/XP-D SUBFAMILY MEMBER"/>
    <property type="match status" value="1"/>
</dbReference>
<feature type="domain" description="ATP-dependent helicase C-terminal" evidence="1">
    <location>
        <begin position="49"/>
        <end position="86"/>
    </location>
</feature>
<evidence type="ECO:0000313" key="3">
    <source>
        <dbReference type="Proteomes" id="UP000288216"/>
    </source>
</evidence>
<dbReference type="GO" id="GO:0006139">
    <property type="term" value="P:nucleobase-containing compound metabolic process"/>
    <property type="evidence" value="ECO:0007669"/>
    <property type="project" value="InterPro"/>
</dbReference>
<dbReference type="InterPro" id="IPR006555">
    <property type="entry name" value="ATP-dep_Helicase_C"/>
</dbReference>
<dbReference type="GO" id="GO:0005524">
    <property type="term" value="F:ATP binding"/>
    <property type="evidence" value="ECO:0007669"/>
    <property type="project" value="InterPro"/>
</dbReference>
<evidence type="ECO:0000313" key="2">
    <source>
        <dbReference type="EMBL" id="GCB82935.1"/>
    </source>
</evidence>
<evidence type="ECO:0000259" key="1">
    <source>
        <dbReference type="Pfam" id="PF13307"/>
    </source>
</evidence>
<keyword evidence="3" id="KW-1185">Reference proteome</keyword>
<dbReference type="InterPro" id="IPR045028">
    <property type="entry name" value="DinG/Rad3-like"/>
</dbReference>
<comment type="caution">
    <text evidence="2">The sequence shown here is derived from an EMBL/GenBank/DDBJ whole genome shotgun (WGS) entry which is preliminary data.</text>
</comment>
<dbReference type="PANTHER" id="PTHR11472:SF41">
    <property type="entry name" value="ATP-DEPENDENT DNA HELICASE DDX11-RELATED"/>
    <property type="match status" value="1"/>
</dbReference>
<dbReference type="GO" id="GO:0003676">
    <property type="term" value="F:nucleic acid binding"/>
    <property type="evidence" value="ECO:0007669"/>
    <property type="project" value="InterPro"/>
</dbReference>
<dbReference type="OrthoDB" id="267079at2759"/>
<dbReference type="GO" id="GO:0016818">
    <property type="term" value="F:hydrolase activity, acting on acid anhydrides, in phosphorus-containing anhydrides"/>
    <property type="evidence" value="ECO:0007669"/>
    <property type="project" value="InterPro"/>
</dbReference>
<dbReference type="Proteomes" id="UP000288216">
    <property type="component" value="Unassembled WGS sequence"/>
</dbReference>
<dbReference type="Pfam" id="PF13307">
    <property type="entry name" value="Helicase_C_2"/>
    <property type="match status" value="1"/>
</dbReference>
<dbReference type="STRING" id="75743.A0A401QC09"/>
<proteinExistence type="predicted"/>
<sequence>MVLTVLSHVIPPENILPIIVCSGPSGQQLEFTYQKRDKPQLLDECGRVLVNLCNVVPGGIVCFFPSYDYEKQVYTRWEKTGLLAQLEAKKKVT</sequence>
<accession>A0A401QC09</accession>
<dbReference type="EMBL" id="BFAA01032689">
    <property type="protein sequence ID" value="GCB82935.1"/>
    <property type="molecule type" value="Genomic_DNA"/>
</dbReference>
<protein>
    <recommendedName>
        <fullName evidence="1">ATP-dependent helicase C-terminal domain-containing protein</fullName>
    </recommendedName>
</protein>
<name>A0A401QC09_SCYTO</name>
<dbReference type="AlphaFoldDB" id="A0A401QC09"/>
<dbReference type="InterPro" id="IPR027417">
    <property type="entry name" value="P-loop_NTPase"/>
</dbReference>
<reference evidence="2 3" key="1">
    <citation type="journal article" date="2018" name="Nat. Ecol. Evol.">
        <title>Shark genomes provide insights into elasmobranch evolution and the origin of vertebrates.</title>
        <authorList>
            <person name="Hara Y"/>
            <person name="Yamaguchi K"/>
            <person name="Onimaru K"/>
            <person name="Kadota M"/>
            <person name="Koyanagi M"/>
            <person name="Keeley SD"/>
            <person name="Tatsumi K"/>
            <person name="Tanaka K"/>
            <person name="Motone F"/>
            <person name="Kageyama Y"/>
            <person name="Nozu R"/>
            <person name="Adachi N"/>
            <person name="Nishimura O"/>
            <person name="Nakagawa R"/>
            <person name="Tanegashima C"/>
            <person name="Kiyatake I"/>
            <person name="Matsumoto R"/>
            <person name="Murakumo K"/>
            <person name="Nishida K"/>
            <person name="Terakita A"/>
            <person name="Kuratani S"/>
            <person name="Sato K"/>
            <person name="Hyodo S Kuraku.S."/>
        </authorList>
    </citation>
    <scope>NUCLEOTIDE SEQUENCE [LARGE SCALE GENOMIC DNA]</scope>
</reference>
<gene>
    <name evidence="2" type="ORF">scyTo_0023700</name>
</gene>
<dbReference type="GO" id="GO:0003678">
    <property type="term" value="F:DNA helicase activity"/>
    <property type="evidence" value="ECO:0007669"/>
    <property type="project" value="TreeGrafter"/>
</dbReference>
<organism evidence="2 3">
    <name type="scientific">Scyliorhinus torazame</name>
    <name type="common">Cloudy catshark</name>
    <name type="synonym">Catulus torazame</name>
    <dbReference type="NCBI Taxonomy" id="75743"/>
    <lineage>
        <taxon>Eukaryota</taxon>
        <taxon>Metazoa</taxon>
        <taxon>Chordata</taxon>
        <taxon>Craniata</taxon>
        <taxon>Vertebrata</taxon>
        <taxon>Chondrichthyes</taxon>
        <taxon>Elasmobranchii</taxon>
        <taxon>Galeomorphii</taxon>
        <taxon>Galeoidea</taxon>
        <taxon>Carcharhiniformes</taxon>
        <taxon>Scyliorhinidae</taxon>
        <taxon>Scyliorhinus</taxon>
    </lineage>
</organism>
<dbReference type="GO" id="GO:0034085">
    <property type="term" value="P:establishment of sister chromatid cohesion"/>
    <property type="evidence" value="ECO:0007669"/>
    <property type="project" value="TreeGrafter"/>
</dbReference>